<gene>
    <name evidence="3" type="ORF">SCF082_LOCUS12224</name>
</gene>
<evidence type="ECO:0000256" key="1">
    <source>
        <dbReference type="ARBA" id="ARBA00022737"/>
    </source>
</evidence>
<organism evidence="3 4">
    <name type="scientific">Durusdinium trenchii</name>
    <dbReference type="NCBI Taxonomy" id="1381693"/>
    <lineage>
        <taxon>Eukaryota</taxon>
        <taxon>Sar</taxon>
        <taxon>Alveolata</taxon>
        <taxon>Dinophyceae</taxon>
        <taxon>Suessiales</taxon>
        <taxon>Symbiodiniaceae</taxon>
        <taxon>Durusdinium</taxon>
    </lineage>
</organism>
<accession>A0ABP0JIH4</accession>
<dbReference type="SUPFAM" id="SSF50969">
    <property type="entry name" value="YVTN repeat-like/Quinoprotein amine dehydrogenase"/>
    <property type="match status" value="2"/>
</dbReference>
<proteinExistence type="predicted"/>
<feature type="domain" description="Nephrocystin 3-like N-terminal" evidence="2">
    <location>
        <begin position="141"/>
        <end position="334"/>
    </location>
</feature>
<dbReference type="Pfam" id="PF24883">
    <property type="entry name" value="NPHP3_N"/>
    <property type="match status" value="1"/>
</dbReference>
<dbReference type="InterPro" id="IPR027417">
    <property type="entry name" value="P-loop_NTPase"/>
</dbReference>
<evidence type="ECO:0000259" key="2">
    <source>
        <dbReference type="Pfam" id="PF24883"/>
    </source>
</evidence>
<keyword evidence="4" id="KW-1185">Reference proteome</keyword>
<dbReference type="PANTHER" id="PTHR10039:SF17">
    <property type="entry name" value="FUNGAL STAND N-TERMINAL GOODBYE DOMAIN-CONTAINING PROTEIN-RELATED"/>
    <property type="match status" value="1"/>
</dbReference>
<evidence type="ECO:0000313" key="3">
    <source>
        <dbReference type="EMBL" id="CAK9014138.1"/>
    </source>
</evidence>
<dbReference type="Proteomes" id="UP001642464">
    <property type="component" value="Unassembled WGS sequence"/>
</dbReference>
<evidence type="ECO:0000313" key="4">
    <source>
        <dbReference type="Proteomes" id="UP001642464"/>
    </source>
</evidence>
<protein>
    <submittedName>
        <fullName evidence="3">Vegetative incompatibility protein HET-E-1</fullName>
    </submittedName>
</protein>
<name>A0ABP0JIH4_9DINO</name>
<dbReference type="SUPFAM" id="SSF52540">
    <property type="entry name" value="P-loop containing nucleoside triphosphate hydrolases"/>
    <property type="match status" value="1"/>
</dbReference>
<reference evidence="3 4" key="1">
    <citation type="submission" date="2024-02" db="EMBL/GenBank/DDBJ databases">
        <authorList>
            <person name="Chen Y."/>
            <person name="Shah S."/>
            <person name="Dougan E. K."/>
            <person name="Thang M."/>
            <person name="Chan C."/>
        </authorList>
    </citation>
    <scope>NUCLEOTIDE SEQUENCE [LARGE SCALE GENOMIC DNA]</scope>
</reference>
<comment type="caution">
    <text evidence="3">The sequence shown here is derived from an EMBL/GenBank/DDBJ whole genome shotgun (WGS) entry which is preliminary data.</text>
</comment>
<feature type="non-terminal residue" evidence="3">
    <location>
        <position position="1"/>
    </location>
</feature>
<dbReference type="InterPro" id="IPR011044">
    <property type="entry name" value="Quino_amine_DH_bsu"/>
</dbReference>
<keyword evidence="1" id="KW-0677">Repeat</keyword>
<dbReference type="InterPro" id="IPR056884">
    <property type="entry name" value="NPHP3-like_N"/>
</dbReference>
<dbReference type="Gene3D" id="2.130.10.10">
    <property type="entry name" value="YVTN repeat-like/Quinoprotein amine dehydrogenase"/>
    <property type="match status" value="2"/>
</dbReference>
<dbReference type="EMBL" id="CAXAMM010007428">
    <property type="protein sequence ID" value="CAK9014138.1"/>
    <property type="molecule type" value="Genomic_DNA"/>
</dbReference>
<sequence>VTCTGAGGGEVDAEQVGLVVVCASQRLVDAVNGRQGEIWTQWSALVVRKQLPFVVVVVETEASQDHWTGGFALQAGRAAAVVGLTGEEKGIVEDAVAQIVHHVEPEEDDQQGGKDDVVLFALDGSDPLQVAREKSALYVEGTRAWALDEFRAWANRSASVWASDRVLVFVGPAGFGKSVLMARICDENGLLDDDDGADEASSPARKKKRRSIPLLSMLGGKKTQEQTVVKVRAAHFFKHDDQQACDLKTCLLSMANQLAAVLPAYREEIAKLDKNEILHGLGPAVLFDRLIAEPMSKVPEPSERVVVLLDALDEVTEADRGVLLHIVRNLWHTKTPEWLGLVLSTRPEDPIRDTLEVFRPTVLQLDDERNLADLRHFLETRLRRHLAHVDRDLERAVEILAERAEGLFLYAYFVDQTLVGRESKVASLEELEEVFPDGGIDDMYQSYFSRLLEGPLHGDQGLYSVLLGTLVAARSPVPRDVLQVAVRMESFGEFDEILARSEQLLAVGTGTVRFIHKSMSDFVQHRRRAGSRLVVDADVGHQELARVVVDAPAFARSSPFLLRHALFHLAQAHEAHAITSWLLDFRNVHQALRHADPTELVSDASAGMVFDSIASDVVRVLELGAEALRGDADELAGQLVGRVPEDHPVRASLEESWLPEKQWLMPVSPEALFSTNAPLVKVLHASYPGGLGTGLAMSNDGALLAEVNGLLWDVRRGVLRHKFDAHRIALSGDGSTVLGLVGQRCGAAFHVVWDATSLEELRRYKVTSDVSPGHAGLHVGLSFNGSVALNRATSHLRGPSIQVYDSMKGILLFETPWITGPPLLSQDGSTLMSGSSLFKVATESRQSVLSERWFTASSISACGNVVVGLGRLPLHSVMCWKAETAQELTLAAGEGAFSPVVTPSGDIVAFASRDGTLRTFLTSSGEVCWVLQDLPLATATEVPIAISGDGLLVAMEDPRLNVGKRDLFVWASNPQGRVVEGSQCFSGDLQSSDVSLSKTGRVLVVTSRSQGSVRVMLTDDVAVASSFRVPSSEKLVTTTISPDGSWLLTCTDVELVVWEVGPSATLTKAASRPMTGLRFSMSTMSSHGTTVAIVEGQHAVKLPSFVALWNTDTDEVFHAFTVDYGLCSVAVSEDGKWIAMLLLSHMEGHRDPRAIIRIRDIETGQEKSRLLPENCTYCGAEHRHEGLIRFHETSVEYHLPCGTVWRCDVESWSRLEEERLFRVSGARFECPGTTGFTFDFALGKLGSDFDVQGGTIAAVGAFGRLSVVTTEFPRGQEIRASSIQRRGSG</sequence>
<dbReference type="InterPro" id="IPR015943">
    <property type="entry name" value="WD40/YVTN_repeat-like_dom_sf"/>
</dbReference>
<dbReference type="PANTHER" id="PTHR10039">
    <property type="entry name" value="AMELOGENIN"/>
    <property type="match status" value="1"/>
</dbReference>